<dbReference type="OMA" id="RGSHTWA"/>
<evidence type="ECO:0000313" key="5">
    <source>
        <dbReference type="Proteomes" id="UP000235728"/>
    </source>
</evidence>
<protein>
    <recommendedName>
        <fullName evidence="3">Swiss Army Knife protein DSP-PTPase phosphatase domain-containing protein</fullName>
    </recommendedName>
</protein>
<reference evidence="4 5" key="1">
    <citation type="journal article" date="2016" name="Appl. Microbiol. Biotechnol.">
        <title>Characterization of T-DNA insertion mutants with decreased virulence in the entomopathogenic fungus Beauveria bassiana JEF-007.</title>
        <authorList>
            <person name="Kim S."/>
            <person name="Lee S.J."/>
            <person name="Nai Y.S."/>
            <person name="Yu J.S."/>
            <person name="Lee M.R."/>
            <person name="Yang Y.T."/>
            <person name="Kim J.S."/>
        </authorList>
    </citation>
    <scope>NUCLEOTIDE SEQUENCE [LARGE SCALE GENOMIC DNA]</scope>
    <source>
        <strain evidence="4 5">JEF-007</strain>
    </source>
</reference>
<dbReference type="AlphaFoldDB" id="A0A2N6NTY1"/>
<feature type="signal peptide" evidence="2">
    <location>
        <begin position="1"/>
        <end position="19"/>
    </location>
</feature>
<dbReference type="InterPro" id="IPR029021">
    <property type="entry name" value="Prot-tyrosine_phosphatase-like"/>
</dbReference>
<dbReference type="GO" id="GO:0016791">
    <property type="term" value="F:phosphatase activity"/>
    <property type="evidence" value="ECO:0007669"/>
    <property type="project" value="UniProtKB-ARBA"/>
</dbReference>
<dbReference type="Gene3D" id="3.90.190.10">
    <property type="entry name" value="Protein tyrosine phosphatase superfamily"/>
    <property type="match status" value="1"/>
</dbReference>
<dbReference type="Proteomes" id="UP000235728">
    <property type="component" value="Unassembled WGS sequence"/>
</dbReference>
<sequence length="595" mass="65360">MLLSKALLALAWATTAVHAAPSDGYANENGECPANDDGSGLQRFAMVTEHMSPGDQLARSSCPCYQGEDSDQNITPETIAAFKKYNITHIISANSRANDETIKKALKDAGIAYTPLPVEDFHAATQDDFRQGWEAFTQHRGRGRTLVWCGYGHGRTGTMITALQMYAQHERGQLATWTQEDYARNHVEDPTQEEALDALQQRLGAEPLPEPTAEQRSALLAGNFDGINCIAVLTALMEALYISKKPKLRARTDLSRRQGISQDSPMNQTTAFADLYTFATATPAPSPTKFDCERAQHILQTENVPVTCRKIKNIQLGVAFSNDLWSGSWDDIGATFEGPAGKAILHVATQPERGSHTWAKVDMQASFKKDEIEVTGLDTITLNAAGIFNPPWRLGGNGQNDQWQVQDCADPGFEAHDNKLVGLNAWYGHPGGWFTQKLATKTVAKFRVVPGDWGFSPPCAMIKELAYAFDLSDKFYGGTNDALSFTIGESKEIPLGASVSRGFHTDGKINLKEIFGKDEVDIRDLKELKIFDNYSGGNGDQWAYQGMTFTATCAKVSKKMAMKKYQSVNAWVEHKADTQAAWTGPIIASDWLEVA</sequence>
<keyword evidence="1" id="KW-0378">Hydrolase</keyword>
<dbReference type="EMBL" id="MRVG01000003">
    <property type="protein sequence ID" value="PMB70725.1"/>
    <property type="molecule type" value="Genomic_DNA"/>
</dbReference>
<comment type="caution">
    <text evidence="4">The sequence shown here is derived from an EMBL/GenBank/DDBJ whole genome shotgun (WGS) entry which is preliminary data.</text>
</comment>
<dbReference type="Pfam" id="PF22784">
    <property type="entry name" value="PTP-SAK"/>
    <property type="match status" value="1"/>
</dbReference>
<feature type="chain" id="PRO_5015002278" description="Swiss Army Knife protein DSP-PTPase phosphatase domain-containing protein" evidence="2">
    <location>
        <begin position="20"/>
        <end position="595"/>
    </location>
</feature>
<dbReference type="InterPro" id="IPR057023">
    <property type="entry name" value="PTP-SAK"/>
</dbReference>
<keyword evidence="2" id="KW-0732">Signal</keyword>
<evidence type="ECO:0000259" key="3">
    <source>
        <dbReference type="Pfam" id="PF22784"/>
    </source>
</evidence>
<name>A0A2N6NTY1_BEABA</name>
<evidence type="ECO:0000256" key="2">
    <source>
        <dbReference type="SAM" id="SignalP"/>
    </source>
</evidence>
<dbReference type="SUPFAM" id="SSF52799">
    <property type="entry name" value="(Phosphotyrosine protein) phosphatases II"/>
    <property type="match status" value="1"/>
</dbReference>
<accession>A0A2N6NTY1</accession>
<evidence type="ECO:0000256" key="1">
    <source>
        <dbReference type="ARBA" id="ARBA00022801"/>
    </source>
</evidence>
<gene>
    <name evidence="4" type="ORF">BM221_003180</name>
</gene>
<evidence type="ECO:0000313" key="4">
    <source>
        <dbReference type="EMBL" id="PMB70725.1"/>
    </source>
</evidence>
<organism evidence="4 5">
    <name type="scientific">Beauveria bassiana</name>
    <name type="common">White muscardine disease fungus</name>
    <name type="synonym">Tritirachium shiotae</name>
    <dbReference type="NCBI Taxonomy" id="176275"/>
    <lineage>
        <taxon>Eukaryota</taxon>
        <taxon>Fungi</taxon>
        <taxon>Dikarya</taxon>
        <taxon>Ascomycota</taxon>
        <taxon>Pezizomycotina</taxon>
        <taxon>Sordariomycetes</taxon>
        <taxon>Hypocreomycetidae</taxon>
        <taxon>Hypocreales</taxon>
        <taxon>Cordycipitaceae</taxon>
        <taxon>Beauveria</taxon>
    </lineage>
</organism>
<proteinExistence type="predicted"/>
<feature type="domain" description="Swiss Army Knife protein DSP-PTPase phosphatase" evidence="3">
    <location>
        <begin position="75"/>
        <end position="168"/>
    </location>
</feature>